<dbReference type="SMART" id="SM00564">
    <property type="entry name" value="PQQ"/>
    <property type="match status" value="2"/>
</dbReference>
<dbReference type="RefSeq" id="WP_223096827.1">
    <property type="nucleotide sequence ID" value="NZ_CP061913.1"/>
</dbReference>
<keyword evidence="2" id="KW-0732">Signal</keyword>
<dbReference type="Gene3D" id="2.130.10.10">
    <property type="entry name" value="YVTN repeat-like/Quinoprotein amine dehydrogenase"/>
    <property type="match status" value="1"/>
</dbReference>
<evidence type="ECO:0000313" key="5">
    <source>
        <dbReference type="Proteomes" id="UP001589608"/>
    </source>
</evidence>
<gene>
    <name evidence="4" type="ORF">ACFFTR_33865</name>
</gene>
<feature type="domain" description="Pyrrolo-quinoline quinone repeat" evidence="3">
    <location>
        <begin position="259"/>
        <end position="406"/>
    </location>
</feature>
<dbReference type="SUPFAM" id="SSF50998">
    <property type="entry name" value="Quinoprotein alcohol dehydrogenase-like"/>
    <property type="match status" value="2"/>
</dbReference>
<name>A0ABV5MGY5_9ACTN</name>
<feature type="signal peptide" evidence="2">
    <location>
        <begin position="1"/>
        <end position="21"/>
    </location>
</feature>
<comment type="caution">
    <text evidence="4">The sequence shown here is derived from an EMBL/GenBank/DDBJ whole genome shotgun (WGS) entry which is preliminary data.</text>
</comment>
<accession>A0ABV5MGY5</accession>
<dbReference type="InterPro" id="IPR018391">
    <property type="entry name" value="PQQ_b-propeller_rpt"/>
</dbReference>
<dbReference type="PANTHER" id="PTHR34512">
    <property type="entry name" value="CELL SURFACE PROTEIN"/>
    <property type="match status" value="1"/>
</dbReference>
<dbReference type="Gene3D" id="2.140.10.10">
    <property type="entry name" value="Quinoprotein alcohol dehydrogenase-like superfamily"/>
    <property type="match status" value="1"/>
</dbReference>
<feature type="domain" description="Pyrrolo-quinoline quinone repeat" evidence="3">
    <location>
        <begin position="113"/>
        <end position="219"/>
    </location>
</feature>
<feature type="region of interest" description="Disordered" evidence="1">
    <location>
        <begin position="237"/>
        <end position="256"/>
    </location>
</feature>
<sequence length="443" mass="45276">MRHYFRFVLVPALLWASPVSAAMVSAAPASAGTLPAAAVYGTHAAADADWRQDGADAGRSGHQALTGRLNRAVAKHLTRAWTAPAGGPSEQVGDAIAIDGTVFRSTGGAATDRGTIRRYDAVTGHDLGPIVVSAPGEAFGQLAAAGDTLLVESIARPSLQRTLFAYTLTGTPKWKTPLEDAVSGGFTTAGDLILRSAGTTLTAYRTADGTPAWTAPLGGEPGFHPPVRAGDLVLQATEPPPLSAEPGPAGPGAPTAAKSSRILAFDAATGTPAWQHDSSGAELVAAAGTVYSVGEPGVCAYAAADGTQRWCDAETLESPVHASVGDGVLFVVDGHGGLAAFDAGSGARRWRTSYGLDAEVNASYWAPVNGGGVVYAVVYHFAVRGGVSTHRVELVAADATTGGLLRRLELDVDALHGGESLLLSGDHLYFAAVQRLYAIGPKP</sequence>
<dbReference type="PANTHER" id="PTHR34512:SF30">
    <property type="entry name" value="OUTER MEMBRANE PROTEIN ASSEMBLY FACTOR BAMB"/>
    <property type="match status" value="1"/>
</dbReference>
<evidence type="ECO:0000259" key="3">
    <source>
        <dbReference type="Pfam" id="PF13360"/>
    </source>
</evidence>
<dbReference type="InterPro" id="IPR015943">
    <property type="entry name" value="WD40/YVTN_repeat-like_dom_sf"/>
</dbReference>
<evidence type="ECO:0000256" key="1">
    <source>
        <dbReference type="SAM" id="MobiDB-lite"/>
    </source>
</evidence>
<dbReference type="Proteomes" id="UP001589608">
    <property type="component" value="Unassembled WGS sequence"/>
</dbReference>
<proteinExistence type="predicted"/>
<keyword evidence="5" id="KW-1185">Reference proteome</keyword>
<dbReference type="EMBL" id="JBHMCA010000056">
    <property type="protein sequence ID" value="MFB9448105.1"/>
    <property type="molecule type" value="Genomic_DNA"/>
</dbReference>
<feature type="chain" id="PRO_5046515594" evidence="2">
    <location>
        <begin position="22"/>
        <end position="443"/>
    </location>
</feature>
<dbReference type="Pfam" id="PF13360">
    <property type="entry name" value="PQQ_2"/>
    <property type="match status" value="2"/>
</dbReference>
<evidence type="ECO:0000313" key="4">
    <source>
        <dbReference type="EMBL" id="MFB9448105.1"/>
    </source>
</evidence>
<feature type="compositionally biased region" description="Pro residues" evidence="1">
    <location>
        <begin position="238"/>
        <end position="251"/>
    </location>
</feature>
<reference evidence="4 5" key="1">
    <citation type="submission" date="2024-09" db="EMBL/GenBank/DDBJ databases">
        <authorList>
            <person name="Sun Q."/>
            <person name="Mori K."/>
        </authorList>
    </citation>
    <scope>NUCLEOTIDE SEQUENCE [LARGE SCALE GENOMIC DNA]</scope>
    <source>
        <strain evidence="4 5">JCM 3307</strain>
    </source>
</reference>
<evidence type="ECO:0000256" key="2">
    <source>
        <dbReference type="SAM" id="SignalP"/>
    </source>
</evidence>
<protein>
    <submittedName>
        <fullName evidence="4">PQQ-binding-like beta-propeller repeat protein</fullName>
    </submittedName>
</protein>
<dbReference type="InterPro" id="IPR011047">
    <property type="entry name" value="Quinoprotein_ADH-like_sf"/>
</dbReference>
<dbReference type="InterPro" id="IPR002372">
    <property type="entry name" value="PQQ_rpt_dom"/>
</dbReference>
<organism evidence="4 5">
    <name type="scientific">Dactylosporangium vinaceum</name>
    <dbReference type="NCBI Taxonomy" id="53362"/>
    <lineage>
        <taxon>Bacteria</taxon>
        <taxon>Bacillati</taxon>
        <taxon>Actinomycetota</taxon>
        <taxon>Actinomycetes</taxon>
        <taxon>Micromonosporales</taxon>
        <taxon>Micromonosporaceae</taxon>
        <taxon>Dactylosporangium</taxon>
    </lineage>
</organism>